<dbReference type="PROSITE" id="PS50105">
    <property type="entry name" value="SAM_DOMAIN"/>
    <property type="match status" value="3"/>
</dbReference>
<feature type="compositionally biased region" description="Low complexity" evidence="7">
    <location>
        <begin position="666"/>
        <end position="680"/>
    </location>
</feature>
<keyword evidence="3" id="KW-0963">Cytoplasm</keyword>
<dbReference type="SMART" id="SM00326">
    <property type="entry name" value="SH3"/>
    <property type="match status" value="1"/>
</dbReference>
<feature type="region of interest" description="Disordered" evidence="7">
    <location>
        <begin position="567"/>
        <end position="591"/>
    </location>
</feature>
<accession>A0AA88XUR4</accession>
<evidence type="ECO:0000313" key="10">
    <source>
        <dbReference type="EMBL" id="KAK3092063.1"/>
    </source>
</evidence>
<feature type="compositionally biased region" description="Polar residues" evidence="7">
    <location>
        <begin position="1043"/>
        <end position="1060"/>
    </location>
</feature>
<dbReference type="Gene3D" id="1.10.150.50">
    <property type="entry name" value="Transcription Factor, Ets-1"/>
    <property type="match status" value="3"/>
</dbReference>
<dbReference type="InterPro" id="IPR051725">
    <property type="entry name" value="SAM-SH3_domain_protein"/>
</dbReference>
<dbReference type="Proteomes" id="UP001186944">
    <property type="component" value="Unassembled WGS sequence"/>
</dbReference>
<sequence length="1354" mass="150170">MSDNIVADWLKTIELERYAQAFLDNGYDELEVCKQIGDPDLDAIGVTKVNHRRRVLQAVVKLKEEGGTSVYFTLETQNSVDDEDKTSSLGGKRLSQGSTPVNSRSPLSDSASPVKSDVMSIADLKDIIRNRIIRDGINLVSPPYTRRDWTGCKTSLENLSAKYAVEFGARTHDVVEILEDLRQWLLHRDSELFYSSSPLGTPPSLPGSSSTPGTHSFASSPHHTPSHLLSPPALPISQPPCLSHVDIESSIELHSVNTRYDSISLYGSNYAALETVNISHFILPSSLLSFTYMHQSHEKFKLFVYILVCENIILWYLYLVSISTGMCCVPILSTRESTDGDRRKTSTLGRFFRNMGIRRSGKKHQYKQHNGDPVASTITMGDDDRMALMFLVKEGKLTTEQALQMVKDYEDERRRELQLQNDRNGAQKKKKQGGKPVKSPSAVMQDCAKRCEVCQRLVSPDRNQSLGNFCTDPSHRHECFQHRRVHSVSHIDLSEFPRSPEAARAMSCTPTRGFFGYGSRLNSPVTFYSPSQSSRLYSPVVPQDGKYYHTGHSIDNHHGNVLKTSASIHHSPSQNSSMSLESEQSMDCQHHGPTTAEMAAMRGDNLNYGSNSSAMSFTSDLSPAVNWRKTVESDDQGHKTSYGSDTVKSASSDDGHRSASSGTTASMHSASPGSGKSSCSMEEGAPGGQDYPTSLVRVHTDYIPTKSEVDMLQIKRGDVIWVASRSSMGLWKGVLNGRSGWFKPSFTEPCTPSNEASSVSQKGLTGKKKATKKSRPKTVQELLQRIGLEGLETLFIQNGFDHLETFADLNEDDLNALRIYDPQHRAKLLTAAELLLNMEGDDSQDSPEHGNGSRFICHTPLCYSPRMVLTGEYPNARSCPTSRDSGCYGSWEQLGFREASNKMAYGVSVKHSNGFDKDRTFSPLQHSNKENVHPGSISQKVGSEQRLASQQTNSSGRGSASSGRASVETCHHYGDRRNSDMERSDKEFTEEDREVYQITSGVGEGEEYCYDSQSTPKSGLGLDMSVNSAGSAVIMCSYAETQTSPSQGQSCNGSRSNNYKPQPFPRKIAPKTGLPSKDVQVQVMCPLGNSTNSKIDFDAYQIRAPKDAALPTQFHRQYSSPCFSHANVEHHRKFSDSIGLHSEKIQNGSVGSHNLVQYHRDPNKVRAKSIDEGVVRPTPSPRDYKSVKKSLISLVTSKLANEKIDLSMEPYSSKSGKCGIPPLLIQRYADELKHDVPSICLVIEQVRIHTLTTLKRQVIPADDLAETSKTGCELKIQPIPEFFTAIGLPMYTDNLIGQNFTSLEQLFELTNQELRDIIGAPHKHSKRIIHALEWLKKKKLKSSKDKETVRVDRV</sequence>
<dbReference type="EMBL" id="VSWD01000010">
    <property type="protein sequence ID" value="KAK3092063.1"/>
    <property type="molecule type" value="Genomic_DNA"/>
</dbReference>
<dbReference type="SUPFAM" id="SSF47769">
    <property type="entry name" value="SAM/Pointed domain"/>
    <property type="match status" value="3"/>
</dbReference>
<feature type="region of interest" description="Disordered" evidence="7">
    <location>
        <begin position="630"/>
        <end position="693"/>
    </location>
</feature>
<evidence type="ECO:0000313" key="11">
    <source>
        <dbReference type="Proteomes" id="UP001186944"/>
    </source>
</evidence>
<dbReference type="Pfam" id="PF07653">
    <property type="entry name" value="SH3_2"/>
    <property type="match status" value="1"/>
</dbReference>
<feature type="region of interest" description="Disordered" evidence="7">
    <location>
        <begin position="916"/>
        <end position="997"/>
    </location>
</feature>
<dbReference type="InterPro" id="IPR036028">
    <property type="entry name" value="SH3-like_dom_sf"/>
</dbReference>
<dbReference type="FunFam" id="1.10.150.50:FF:000055">
    <property type="entry name" value="Sterile alpha motif domain containing 5"/>
    <property type="match status" value="1"/>
</dbReference>
<evidence type="ECO:0000256" key="7">
    <source>
        <dbReference type="SAM" id="MobiDB-lite"/>
    </source>
</evidence>
<dbReference type="SUPFAM" id="SSF50044">
    <property type="entry name" value="SH3-domain"/>
    <property type="match status" value="1"/>
</dbReference>
<dbReference type="InterPro" id="IPR001452">
    <property type="entry name" value="SH3_domain"/>
</dbReference>
<gene>
    <name evidence="10" type="ORF">FSP39_024839</name>
</gene>
<dbReference type="CDD" id="cd09527">
    <property type="entry name" value="SAM_Samd5"/>
    <property type="match status" value="1"/>
</dbReference>
<evidence type="ECO:0000256" key="2">
    <source>
        <dbReference type="ARBA" id="ARBA00022443"/>
    </source>
</evidence>
<feature type="region of interest" description="Disordered" evidence="7">
    <location>
        <begin position="1043"/>
        <end position="1063"/>
    </location>
</feature>
<feature type="compositionally biased region" description="Polar residues" evidence="7">
    <location>
        <begin position="748"/>
        <end position="761"/>
    </location>
</feature>
<feature type="compositionally biased region" description="Low complexity" evidence="7">
    <location>
        <begin position="206"/>
        <end position="229"/>
    </location>
</feature>
<feature type="compositionally biased region" description="Low complexity" evidence="7">
    <location>
        <begin position="954"/>
        <end position="966"/>
    </location>
</feature>
<comment type="subcellular location">
    <subcellularLocation>
        <location evidence="1">Cytoplasm</location>
    </subcellularLocation>
</comment>
<protein>
    <recommendedName>
        <fullName evidence="5">Sterile alpha motif domain-containing protein 5</fullName>
    </recommendedName>
</protein>
<keyword evidence="11" id="KW-1185">Reference proteome</keyword>
<dbReference type="Pfam" id="PF00536">
    <property type="entry name" value="SAM_1"/>
    <property type="match status" value="3"/>
</dbReference>
<proteinExistence type="predicted"/>
<feature type="domain" description="SH3" evidence="8">
    <location>
        <begin position="691"/>
        <end position="752"/>
    </location>
</feature>
<evidence type="ECO:0000259" key="9">
    <source>
        <dbReference type="PROSITE" id="PS50105"/>
    </source>
</evidence>
<evidence type="ECO:0000256" key="5">
    <source>
        <dbReference type="ARBA" id="ARBA00073398"/>
    </source>
</evidence>
<feature type="domain" description="SAM" evidence="9">
    <location>
        <begin position="1274"/>
        <end position="1338"/>
    </location>
</feature>
<feature type="compositionally biased region" description="Basic and acidic residues" evidence="7">
    <location>
        <begin position="969"/>
        <end position="987"/>
    </location>
</feature>
<feature type="domain" description="SAM" evidence="9">
    <location>
        <begin position="1"/>
        <end position="65"/>
    </location>
</feature>
<feature type="compositionally biased region" description="Polar residues" evidence="7">
    <location>
        <begin position="95"/>
        <end position="113"/>
    </location>
</feature>
<feature type="region of interest" description="Disordered" evidence="7">
    <location>
        <begin position="198"/>
        <end position="229"/>
    </location>
</feature>
<dbReference type="SMART" id="SM00454">
    <property type="entry name" value="SAM"/>
    <property type="match status" value="3"/>
</dbReference>
<feature type="compositionally biased region" description="Polar residues" evidence="7">
    <location>
        <begin position="936"/>
        <end position="953"/>
    </location>
</feature>
<evidence type="ECO:0000256" key="1">
    <source>
        <dbReference type="ARBA" id="ARBA00004496"/>
    </source>
</evidence>
<dbReference type="CDD" id="cd09487">
    <property type="entry name" value="SAM_superfamily"/>
    <property type="match status" value="1"/>
</dbReference>
<dbReference type="InterPro" id="IPR001660">
    <property type="entry name" value="SAM"/>
</dbReference>
<dbReference type="Gene3D" id="2.30.30.40">
    <property type="entry name" value="SH3 Domains"/>
    <property type="match status" value="1"/>
</dbReference>
<dbReference type="Pfam" id="PF26285">
    <property type="entry name" value="SASH1_Homeodomain"/>
    <property type="match status" value="2"/>
</dbReference>
<feature type="compositionally biased region" description="Polar residues" evidence="7">
    <location>
        <begin position="567"/>
        <end position="587"/>
    </location>
</feature>
<keyword evidence="2 6" id="KW-0728">SH3 domain</keyword>
<evidence type="ECO:0000256" key="6">
    <source>
        <dbReference type="PROSITE-ProRule" id="PRU00192"/>
    </source>
</evidence>
<dbReference type="PANTHER" id="PTHR12301">
    <property type="entry name" value="SAM-DOMAIN, SH3 AND NUCLEAR LOCALIZATION SIGNALS PROTEIN RELATED"/>
    <property type="match status" value="1"/>
</dbReference>
<comment type="caution">
    <text evidence="10">The sequence shown here is derived from an EMBL/GenBank/DDBJ whole genome shotgun (WGS) entry which is preliminary data.</text>
</comment>
<feature type="region of interest" description="Disordered" evidence="7">
    <location>
        <begin position="81"/>
        <end position="113"/>
    </location>
</feature>
<comment type="subunit">
    <text evidence="4">Interacts promiscuously (via SAM domain) with EPHA5, EPHA6, EPHA7, EPHA8, EPHB1, EPHB2, EPHB3 and EPHB4 (via SAM domain) (in vitro).</text>
</comment>
<evidence type="ECO:0000259" key="8">
    <source>
        <dbReference type="PROSITE" id="PS50002"/>
    </source>
</evidence>
<name>A0AA88XUR4_PINIB</name>
<organism evidence="10 11">
    <name type="scientific">Pinctada imbricata</name>
    <name type="common">Atlantic pearl-oyster</name>
    <name type="synonym">Pinctada martensii</name>
    <dbReference type="NCBI Taxonomy" id="66713"/>
    <lineage>
        <taxon>Eukaryota</taxon>
        <taxon>Metazoa</taxon>
        <taxon>Spiralia</taxon>
        <taxon>Lophotrochozoa</taxon>
        <taxon>Mollusca</taxon>
        <taxon>Bivalvia</taxon>
        <taxon>Autobranchia</taxon>
        <taxon>Pteriomorphia</taxon>
        <taxon>Pterioida</taxon>
        <taxon>Pterioidea</taxon>
        <taxon>Pteriidae</taxon>
        <taxon>Pinctada</taxon>
    </lineage>
</organism>
<feature type="region of interest" description="Disordered" evidence="7">
    <location>
        <begin position="413"/>
        <end position="441"/>
    </location>
</feature>
<dbReference type="InterPro" id="IPR058666">
    <property type="entry name" value="SASH1/NUB1_homeodomain"/>
</dbReference>
<dbReference type="PROSITE" id="PS50002">
    <property type="entry name" value="SH3"/>
    <property type="match status" value="1"/>
</dbReference>
<feature type="domain" description="SAM" evidence="9">
    <location>
        <begin position="774"/>
        <end position="838"/>
    </location>
</feature>
<feature type="compositionally biased region" description="Basic residues" evidence="7">
    <location>
        <begin position="765"/>
        <end position="776"/>
    </location>
</feature>
<dbReference type="PANTHER" id="PTHR12301:SF10">
    <property type="match status" value="1"/>
</dbReference>
<feature type="compositionally biased region" description="Polar residues" evidence="7">
    <location>
        <begin position="639"/>
        <end position="650"/>
    </location>
</feature>
<reference evidence="10" key="1">
    <citation type="submission" date="2019-08" db="EMBL/GenBank/DDBJ databases">
        <title>The improved chromosome-level genome for the pearl oyster Pinctada fucata martensii using PacBio sequencing and Hi-C.</title>
        <authorList>
            <person name="Zheng Z."/>
        </authorList>
    </citation>
    <scope>NUCLEOTIDE SEQUENCE</scope>
    <source>
        <strain evidence="10">ZZ-2019</strain>
        <tissue evidence="10">Adductor muscle</tissue>
    </source>
</reference>
<dbReference type="InterPro" id="IPR013761">
    <property type="entry name" value="SAM/pointed_sf"/>
</dbReference>
<evidence type="ECO:0000256" key="3">
    <source>
        <dbReference type="ARBA" id="ARBA00022490"/>
    </source>
</evidence>
<dbReference type="GO" id="GO:0005737">
    <property type="term" value="C:cytoplasm"/>
    <property type="evidence" value="ECO:0007669"/>
    <property type="project" value="UniProtKB-SubCell"/>
</dbReference>
<feature type="region of interest" description="Disordered" evidence="7">
    <location>
        <begin position="747"/>
        <end position="776"/>
    </location>
</feature>
<evidence type="ECO:0000256" key="4">
    <source>
        <dbReference type="ARBA" id="ARBA00065890"/>
    </source>
</evidence>